<evidence type="ECO:0000313" key="2">
    <source>
        <dbReference type="EMBL" id="BDG04077.1"/>
    </source>
</evidence>
<proteinExistence type="predicted"/>
<dbReference type="Proteomes" id="UP001162891">
    <property type="component" value="Chromosome"/>
</dbReference>
<organism evidence="2 3">
    <name type="scientific">Anaeromyxobacter oryzae</name>
    <dbReference type="NCBI Taxonomy" id="2918170"/>
    <lineage>
        <taxon>Bacteria</taxon>
        <taxon>Pseudomonadati</taxon>
        <taxon>Myxococcota</taxon>
        <taxon>Myxococcia</taxon>
        <taxon>Myxococcales</taxon>
        <taxon>Cystobacterineae</taxon>
        <taxon>Anaeromyxobacteraceae</taxon>
        <taxon>Anaeromyxobacter</taxon>
    </lineage>
</organism>
<accession>A0ABN6MSY8</accession>
<protein>
    <recommendedName>
        <fullName evidence="1">PatA-like N-terminal domain-containing protein</fullName>
    </recommendedName>
</protein>
<reference evidence="3" key="1">
    <citation type="journal article" date="2022" name="Int. J. Syst. Evol. Microbiol.">
        <title>Anaeromyxobacter oryzae sp. nov., Anaeromyxobacter diazotrophicus sp. nov. and Anaeromyxobacter paludicola sp. nov., isolated from paddy soils.</title>
        <authorList>
            <person name="Itoh H."/>
            <person name="Xu Z."/>
            <person name="Mise K."/>
            <person name="Masuda Y."/>
            <person name="Ushijima N."/>
            <person name="Hayakawa C."/>
            <person name="Shiratori Y."/>
            <person name="Senoo K."/>
        </authorList>
    </citation>
    <scope>NUCLEOTIDE SEQUENCE [LARGE SCALE GENOMIC DNA]</scope>
    <source>
        <strain evidence="3">Red232</strain>
    </source>
</reference>
<feature type="domain" description="PatA-like N-terminal" evidence="1">
    <location>
        <begin position="56"/>
        <end position="221"/>
    </location>
</feature>
<name>A0ABN6MSY8_9BACT</name>
<dbReference type="SUPFAM" id="SSF160246">
    <property type="entry name" value="EspE N-terminal domain-like"/>
    <property type="match status" value="1"/>
</dbReference>
<dbReference type="EMBL" id="AP025591">
    <property type="protein sequence ID" value="BDG04077.1"/>
    <property type="molecule type" value="Genomic_DNA"/>
</dbReference>
<dbReference type="RefSeq" id="WP_248352451.1">
    <property type="nucleotide sequence ID" value="NZ_AP025591.1"/>
</dbReference>
<dbReference type="InterPro" id="IPR037257">
    <property type="entry name" value="T2SS_E_N_sf"/>
</dbReference>
<evidence type="ECO:0000259" key="1">
    <source>
        <dbReference type="Pfam" id="PF14332"/>
    </source>
</evidence>
<gene>
    <name evidence="2" type="ORF">AMOR_30730</name>
</gene>
<evidence type="ECO:0000313" key="3">
    <source>
        <dbReference type="Proteomes" id="UP001162891"/>
    </source>
</evidence>
<dbReference type="Pfam" id="PF14332">
    <property type="entry name" value="DUF4388"/>
    <property type="match status" value="1"/>
</dbReference>
<sequence>MRAKLSVGAEGEIVLPPAEAEGLGLAGGGEVDVVSARNAFALVTPARGDAPSGWFAGSLAALTVPEVVQFVFTSLKTGVLLLSFERDATPAPDRPEALRRKSIFFRDGQVVFASSTDPADRLGNVLVRAGVLAPEDLDRCAPLVRGGRPLGQVLVDEGILSSGRLYEGITVQVREILLGAFVETAGRFAFLEGAHDERNAVKLPERTRDLLLEGMKRVEEAERLAAELGGRDAVLSRGVTPGTAPGAIEARVLEAVDGRRTLADAAQTAALPLLEALRAAAALARAGTVIAAAATPAAGVEEEIVIEVEPPVRTDRPRPSGPFETYRRIFKRVFAGLAAAQPDARERLNSYFERLPAKQRPIFDGVSVDADGELDVAQVLVNVSATGAHRGAAAKARSLEALEDLLAFALFEVKNCLPKADADALLREVGRMQVGKA</sequence>
<dbReference type="InterPro" id="IPR025497">
    <property type="entry name" value="PatA-like_N"/>
</dbReference>
<keyword evidence="3" id="KW-1185">Reference proteome</keyword>